<dbReference type="GO" id="GO:0005524">
    <property type="term" value="F:ATP binding"/>
    <property type="evidence" value="ECO:0007669"/>
    <property type="project" value="UniProtKB-KW"/>
</dbReference>
<dbReference type="Pfam" id="PF13401">
    <property type="entry name" value="AAA_22"/>
    <property type="match status" value="1"/>
</dbReference>
<comment type="caution">
    <text evidence="3">The sequence shown here is derived from an EMBL/GenBank/DDBJ whole genome shotgun (WGS) entry which is preliminary data.</text>
</comment>
<keyword evidence="3" id="KW-0547">Nucleotide-binding</keyword>
<evidence type="ECO:0000313" key="3">
    <source>
        <dbReference type="EMBL" id="MER2492632.1"/>
    </source>
</evidence>
<evidence type="ECO:0000313" key="4">
    <source>
        <dbReference type="Proteomes" id="UP001467690"/>
    </source>
</evidence>
<organism evidence="3 4">
    <name type="scientific">Catenovulum sediminis</name>
    <dbReference type="NCBI Taxonomy" id="1740262"/>
    <lineage>
        <taxon>Bacteria</taxon>
        <taxon>Pseudomonadati</taxon>
        <taxon>Pseudomonadota</taxon>
        <taxon>Gammaproteobacteria</taxon>
        <taxon>Alteromonadales</taxon>
        <taxon>Alteromonadaceae</taxon>
        <taxon>Catenovulum</taxon>
    </lineage>
</organism>
<keyword evidence="3" id="KW-0067">ATP-binding</keyword>
<name>A0ABV1RI69_9ALTE</name>
<feature type="domain" description="ORC1/DEAH AAA+ ATPase" evidence="2">
    <location>
        <begin position="126"/>
        <end position="265"/>
    </location>
</feature>
<feature type="region of interest" description="Disordered" evidence="1">
    <location>
        <begin position="473"/>
        <end position="493"/>
    </location>
</feature>
<dbReference type="Proteomes" id="UP001467690">
    <property type="component" value="Unassembled WGS sequence"/>
</dbReference>
<keyword evidence="4" id="KW-1185">Reference proteome</keyword>
<protein>
    <submittedName>
        <fullName evidence="3">ATP-binding protein</fullName>
    </submittedName>
</protein>
<evidence type="ECO:0000259" key="2">
    <source>
        <dbReference type="Pfam" id="PF13401"/>
    </source>
</evidence>
<feature type="compositionally biased region" description="Basic residues" evidence="1">
    <location>
        <begin position="483"/>
        <end position="492"/>
    </location>
</feature>
<accession>A0ABV1RI69</accession>
<dbReference type="Gene3D" id="3.40.50.300">
    <property type="entry name" value="P-loop containing nucleotide triphosphate hydrolases"/>
    <property type="match status" value="1"/>
</dbReference>
<dbReference type="SUPFAM" id="SSF52540">
    <property type="entry name" value="P-loop containing nucleoside triphosphate hydrolases"/>
    <property type="match status" value="1"/>
</dbReference>
<dbReference type="RefSeq" id="WP_350402085.1">
    <property type="nucleotide sequence ID" value="NZ_JBELOE010000217.1"/>
</dbReference>
<reference evidence="3 4" key="1">
    <citation type="submission" date="2024-06" db="EMBL/GenBank/DDBJ databases">
        <authorList>
            <person name="Chen R.Y."/>
        </authorList>
    </citation>
    <scope>NUCLEOTIDE SEQUENCE [LARGE SCALE GENOMIC DNA]</scope>
    <source>
        <strain evidence="3 4">D2</strain>
    </source>
</reference>
<sequence>MINITSAVYNEAEISEYQGNPLIEALPRLKSPAEVAKYLNRFPKIPAAELTLPNYIRRHAMMRIIDKFLYPTSKHIQLEQMIATMLRRGYLSRNIKDKSHQENINKIDHIDFRQIFRNAGSLAVSTSVIGCSGTGKSTTVEAILSTYEQAIYHKDYQHTQLVWLKLECPHDGSEKGLCIQFFKAIDKALGSDYEDLYVKSRSTAESMLSDIARIAANHSLGLLVLDEIQHLKLAKSNGAKKLLNFFVTLSNVIHVPVLYVGTPSSLTLFSKTMRSARRASQYGSIDWGRFSIEKDEPDELSEWDNFINRLWRLQWFETPTPLTPSIKQQFWQFTQGIPHVCVTLFYLCQVRAITVDEEVLDEDLINEVYDEELKMIHPMIRALRLGREDEILKFDDLDIDKSDIRVNLKQSELDIVPEKTEPPVKKDVKTQLIELLTQMEIGPDIAPELANYAIVNHPDKTLFELIGVITNPSKPQNSELSKPKHGSKKSSKKLIPAYTENDLRLIFQADTDMYAEFKKAGTILDITPYL</sequence>
<dbReference type="InterPro" id="IPR049945">
    <property type="entry name" value="AAA_22"/>
</dbReference>
<evidence type="ECO:0000256" key="1">
    <source>
        <dbReference type="SAM" id="MobiDB-lite"/>
    </source>
</evidence>
<dbReference type="InterPro" id="IPR027417">
    <property type="entry name" value="P-loop_NTPase"/>
</dbReference>
<proteinExistence type="predicted"/>
<gene>
    <name evidence="3" type="ORF">ABS311_12170</name>
</gene>
<dbReference type="EMBL" id="JBELOE010000217">
    <property type="protein sequence ID" value="MER2492632.1"/>
    <property type="molecule type" value="Genomic_DNA"/>
</dbReference>